<dbReference type="EMBL" id="DXAJ01000105">
    <property type="protein sequence ID" value="HJA03139.1"/>
    <property type="molecule type" value="Genomic_DNA"/>
</dbReference>
<name>A0A9D2H3K4_9FIRM</name>
<dbReference type="AlphaFoldDB" id="A0A9D2H3K4"/>
<dbReference type="Proteomes" id="UP000824221">
    <property type="component" value="Unassembled WGS sequence"/>
</dbReference>
<proteinExistence type="predicted"/>
<sequence length="68" mass="8106">MISKLDLMKLFSQYEGEISMSDFTPEELEEYLREAEGADAPLSPAEWKARYFEYYDDVKDKSLKKQDW</sequence>
<accession>A0A9D2H3K4</accession>
<evidence type="ECO:0000313" key="1">
    <source>
        <dbReference type="EMBL" id="HJA03139.1"/>
    </source>
</evidence>
<evidence type="ECO:0000313" key="2">
    <source>
        <dbReference type="Proteomes" id="UP000824221"/>
    </source>
</evidence>
<reference evidence="1" key="1">
    <citation type="journal article" date="2021" name="PeerJ">
        <title>Extensive microbial diversity within the chicken gut microbiome revealed by metagenomics and culture.</title>
        <authorList>
            <person name="Gilroy R."/>
            <person name="Ravi A."/>
            <person name="Getino M."/>
            <person name="Pursley I."/>
            <person name="Horton D.L."/>
            <person name="Alikhan N.F."/>
            <person name="Baker D."/>
            <person name="Gharbi K."/>
            <person name="Hall N."/>
            <person name="Watson M."/>
            <person name="Adriaenssens E.M."/>
            <person name="Foster-Nyarko E."/>
            <person name="Jarju S."/>
            <person name="Secka A."/>
            <person name="Antonio M."/>
            <person name="Oren A."/>
            <person name="Chaudhuri R.R."/>
            <person name="La Ragione R."/>
            <person name="Hildebrand F."/>
            <person name="Pallen M.J."/>
        </authorList>
    </citation>
    <scope>NUCLEOTIDE SEQUENCE</scope>
    <source>
        <strain evidence="1">CHK156-179</strain>
    </source>
</reference>
<reference evidence="1" key="2">
    <citation type="submission" date="2021-04" db="EMBL/GenBank/DDBJ databases">
        <authorList>
            <person name="Gilroy R."/>
        </authorList>
    </citation>
    <scope>NUCLEOTIDE SEQUENCE</scope>
    <source>
        <strain evidence="1">CHK156-179</strain>
    </source>
</reference>
<gene>
    <name evidence="1" type="ORF">H9797_07185</name>
</gene>
<comment type="caution">
    <text evidence="1">The sequence shown here is derived from an EMBL/GenBank/DDBJ whole genome shotgun (WGS) entry which is preliminary data.</text>
</comment>
<organism evidence="1 2">
    <name type="scientific">Candidatus Gallimonas gallistercoris</name>
    <dbReference type="NCBI Taxonomy" id="2838602"/>
    <lineage>
        <taxon>Bacteria</taxon>
        <taxon>Bacillati</taxon>
        <taxon>Bacillota</taxon>
        <taxon>Clostridia</taxon>
        <taxon>Candidatus Gallimonas</taxon>
    </lineage>
</organism>
<protein>
    <submittedName>
        <fullName evidence="1">Uncharacterized protein</fullName>
    </submittedName>
</protein>